<dbReference type="EMBL" id="CM007649">
    <property type="protein sequence ID" value="ONM31842.1"/>
    <property type="molecule type" value="Genomic_DNA"/>
</dbReference>
<evidence type="ECO:0000256" key="2">
    <source>
        <dbReference type="ARBA" id="ARBA00022679"/>
    </source>
</evidence>
<gene>
    <name evidence="9" type="ORF">ZEAMMB73_Zm00001d040695</name>
</gene>
<feature type="compositionally biased region" description="Polar residues" evidence="8">
    <location>
        <begin position="313"/>
        <end position="324"/>
    </location>
</feature>
<dbReference type="InterPro" id="IPR052101">
    <property type="entry name" value="Plant_StressResp_Kinase"/>
</dbReference>
<sequence>MGCFSCCCVADDDNVGRRKKHDDPYVPIPAHVYNFGPSRFPAPTPVISTGRAQPIAVPAIHLEELKEITKNFSSDALIGEGSYARVYFGVLKDGTKSAVKKLDSSKQPDQEFLVQVSAVSRLKHENVVQLVGYCAEGSTRVLAYEYATRGSLHDILHGKKGVKGAQPGPVLSWMQRARIAVCAARGLEFLHEKADPRVVHRDIKSSNILLFDHDVAKIGDFDISNQAPDMAARLHSTRVLGTFGYHAPEYAMTGQLSEDKVRQCVDPRLGDEYPPKAVAKMAAVAALCVQYEGEFRPNMSIVVKALNPLLHSRSGNRPTASSASHAAERSGL</sequence>
<dbReference type="GO" id="GO:0005524">
    <property type="term" value="F:ATP binding"/>
    <property type="evidence" value="ECO:0007669"/>
    <property type="project" value="UniProtKB-UniRule"/>
</dbReference>
<accession>A0A1D6MSA8</accession>
<dbReference type="Pfam" id="PF00069">
    <property type="entry name" value="Pkinase"/>
    <property type="match status" value="1"/>
</dbReference>
<keyword evidence="1" id="KW-0597">Phosphoprotein</keyword>
<dbReference type="AlphaFoldDB" id="A0A1D6MSA8"/>
<evidence type="ECO:0000256" key="1">
    <source>
        <dbReference type="ARBA" id="ARBA00022553"/>
    </source>
</evidence>
<evidence type="ECO:0000256" key="5">
    <source>
        <dbReference type="ARBA" id="ARBA00022840"/>
    </source>
</evidence>
<evidence type="ECO:0000256" key="6">
    <source>
        <dbReference type="PROSITE-ProRule" id="PRU10141"/>
    </source>
</evidence>
<dbReference type="PANTHER" id="PTHR47983:SF40">
    <property type="entry name" value="OS01G0323100 PROTEIN"/>
    <property type="match status" value="1"/>
</dbReference>
<dbReference type="InterPro" id="IPR008271">
    <property type="entry name" value="Ser/Thr_kinase_AS"/>
</dbReference>
<dbReference type="PROSITE" id="PS00108">
    <property type="entry name" value="PROTEIN_KINASE_ST"/>
    <property type="match status" value="1"/>
</dbReference>
<dbReference type="FunFam" id="3.30.200.20:FF:000667">
    <property type="entry name" value="PTI1-like tyrosine-protein kinase 3"/>
    <property type="match status" value="1"/>
</dbReference>
<keyword evidence="4 9" id="KW-0418">Kinase</keyword>
<name>A0A1D6MSA8_MAIZE</name>
<dbReference type="InterPro" id="IPR011009">
    <property type="entry name" value="Kinase-like_dom_sf"/>
</dbReference>
<keyword evidence="7" id="KW-0723">Serine/threonine-protein kinase</keyword>
<feature type="region of interest" description="Disordered" evidence="8">
    <location>
        <begin position="313"/>
        <end position="332"/>
    </location>
</feature>
<dbReference type="SUPFAM" id="SSF56112">
    <property type="entry name" value="Protein kinase-like (PK-like)"/>
    <property type="match status" value="1"/>
</dbReference>
<dbReference type="PANTHER" id="PTHR47983">
    <property type="entry name" value="PTO-INTERACTING PROTEIN 1-LIKE"/>
    <property type="match status" value="1"/>
</dbReference>
<dbReference type="PROSITE" id="PS00107">
    <property type="entry name" value="PROTEIN_KINASE_ATP"/>
    <property type="match status" value="1"/>
</dbReference>
<keyword evidence="3 6" id="KW-0547">Nucleotide-binding</keyword>
<keyword evidence="2" id="KW-0808">Transferase</keyword>
<proteinExistence type="inferred from homology"/>
<dbReference type="ExpressionAtlas" id="A0A1D6MSA8">
    <property type="expression patterns" value="baseline and differential"/>
</dbReference>
<feature type="binding site" evidence="6">
    <location>
        <position position="101"/>
    </location>
    <ligand>
        <name>ATP</name>
        <dbReference type="ChEBI" id="CHEBI:30616"/>
    </ligand>
</feature>
<comment type="similarity">
    <text evidence="7">Belongs to the protein kinase superfamily.</text>
</comment>
<evidence type="ECO:0000313" key="9">
    <source>
        <dbReference type="EMBL" id="ONM31842.1"/>
    </source>
</evidence>
<reference evidence="9" key="1">
    <citation type="submission" date="2015-12" db="EMBL/GenBank/DDBJ databases">
        <title>Update maize B73 reference genome by single molecule sequencing technologies.</title>
        <authorList>
            <consortium name="Maize Genome Sequencing Project"/>
            <person name="Ware D."/>
        </authorList>
    </citation>
    <scope>NUCLEOTIDE SEQUENCE [LARGE SCALE GENOMIC DNA]</scope>
    <source>
        <tissue evidence="9">Seedling</tissue>
    </source>
</reference>
<dbReference type="Gene3D" id="1.10.510.10">
    <property type="entry name" value="Transferase(Phosphotransferase) domain 1"/>
    <property type="match status" value="2"/>
</dbReference>
<keyword evidence="5 6" id="KW-0067">ATP-binding</keyword>
<evidence type="ECO:0000256" key="7">
    <source>
        <dbReference type="RuleBase" id="RU000304"/>
    </source>
</evidence>
<evidence type="ECO:0000256" key="8">
    <source>
        <dbReference type="SAM" id="MobiDB-lite"/>
    </source>
</evidence>
<evidence type="ECO:0000256" key="4">
    <source>
        <dbReference type="ARBA" id="ARBA00022777"/>
    </source>
</evidence>
<dbReference type="Gene3D" id="3.30.200.20">
    <property type="entry name" value="Phosphorylase Kinase, domain 1"/>
    <property type="match status" value="1"/>
</dbReference>
<dbReference type="GO" id="GO:0004674">
    <property type="term" value="F:protein serine/threonine kinase activity"/>
    <property type="evidence" value="ECO:0007669"/>
    <property type="project" value="UniProtKB-KW"/>
</dbReference>
<dbReference type="InterPro" id="IPR000719">
    <property type="entry name" value="Prot_kinase_dom"/>
</dbReference>
<dbReference type="PROSITE" id="PS50011">
    <property type="entry name" value="PROTEIN_KINASE_DOM"/>
    <property type="match status" value="1"/>
</dbReference>
<protein>
    <submittedName>
        <fullName evidence="9">PTI1-like tyrosine-protein kinase 3</fullName>
    </submittedName>
</protein>
<evidence type="ECO:0000256" key="3">
    <source>
        <dbReference type="ARBA" id="ARBA00022741"/>
    </source>
</evidence>
<dbReference type="SMART" id="SM00220">
    <property type="entry name" value="S_TKc"/>
    <property type="match status" value="1"/>
</dbReference>
<dbReference type="InterPro" id="IPR017441">
    <property type="entry name" value="Protein_kinase_ATP_BS"/>
</dbReference>
<organism evidence="9">
    <name type="scientific">Zea mays</name>
    <name type="common">Maize</name>
    <dbReference type="NCBI Taxonomy" id="4577"/>
    <lineage>
        <taxon>Eukaryota</taxon>
        <taxon>Viridiplantae</taxon>
        <taxon>Streptophyta</taxon>
        <taxon>Embryophyta</taxon>
        <taxon>Tracheophyta</taxon>
        <taxon>Spermatophyta</taxon>
        <taxon>Magnoliopsida</taxon>
        <taxon>Liliopsida</taxon>
        <taxon>Poales</taxon>
        <taxon>Poaceae</taxon>
        <taxon>PACMAD clade</taxon>
        <taxon>Panicoideae</taxon>
        <taxon>Andropogonodae</taxon>
        <taxon>Andropogoneae</taxon>
        <taxon>Tripsacinae</taxon>
        <taxon>Zea</taxon>
    </lineage>
</organism>